<dbReference type="Pfam" id="PF13466">
    <property type="entry name" value="STAS_2"/>
    <property type="match status" value="1"/>
</dbReference>
<evidence type="ECO:0000313" key="3">
    <source>
        <dbReference type="Proteomes" id="UP000772196"/>
    </source>
</evidence>
<dbReference type="Proteomes" id="UP000772196">
    <property type="component" value="Unassembled WGS sequence"/>
</dbReference>
<sequence>MTSLPTPAFALRSHTEGPRHVRLTVTGELDWETADELLTEVRAVLAGHPELATLRLDFAALDSCDSMGLSALLMVQRECAAARVRLHLDERPPAFERLLRVTGTLAHLTGEEPEPPPG</sequence>
<evidence type="ECO:0000259" key="1">
    <source>
        <dbReference type="PROSITE" id="PS50801"/>
    </source>
</evidence>
<dbReference type="InterPro" id="IPR036513">
    <property type="entry name" value="STAS_dom_sf"/>
</dbReference>
<feature type="domain" description="STAS" evidence="1">
    <location>
        <begin position="23"/>
        <end position="103"/>
    </location>
</feature>
<dbReference type="InterPro" id="IPR002645">
    <property type="entry name" value="STAS_dom"/>
</dbReference>
<dbReference type="Gene3D" id="3.30.750.24">
    <property type="entry name" value="STAS domain"/>
    <property type="match status" value="1"/>
</dbReference>
<proteinExistence type="predicted"/>
<accession>A0ABX1H236</accession>
<dbReference type="CDD" id="cd07043">
    <property type="entry name" value="STAS_anti-anti-sigma_factors"/>
    <property type="match status" value="1"/>
</dbReference>
<keyword evidence="3" id="KW-1185">Reference proteome</keyword>
<comment type="caution">
    <text evidence="2">The sequence shown here is derived from an EMBL/GenBank/DDBJ whole genome shotgun (WGS) entry which is preliminary data.</text>
</comment>
<dbReference type="EMBL" id="JAAWWP010000007">
    <property type="protein sequence ID" value="NKI42426.1"/>
    <property type="molecule type" value="Genomic_DNA"/>
</dbReference>
<protein>
    <submittedName>
        <fullName evidence="2">STAS domain-containing protein</fullName>
    </submittedName>
</protein>
<dbReference type="InterPro" id="IPR058548">
    <property type="entry name" value="MlaB-like_STAS"/>
</dbReference>
<name>A0ABX1H236_9ACTN</name>
<dbReference type="RefSeq" id="WP_168539500.1">
    <property type="nucleotide sequence ID" value="NZ_JAAWWP010000007.1"/>
</dbReference>
<evidence type="ECO:0000313" key="2">
    <source>
        <dbReference type="EMBL" id="NKI42426.1"/>
    </source>
</evidence>
<dbReference type="SUPFAM" id="SSF52091">
    <property type="entry name" value="SpoIIaa-like"/>
    <property type="match status" value="1"/>
</dbReference>
<reference evidence="2 3" key="1">
    <citation type="submission" date="2020-04" db="EMBL/GenBank/DDBJ databases">
        <title>Phylogenetic Diversity and Antibacterial Activity against Ralstonia solanacearum of Endophytic Actinomycete Isolated from Moss.</title>
        <authorList>
            <person name="Zhuang X."/>
        </authorList>
    </citation>
    <scope>NUCLEOTIDE SEQUENCE [LARGE SCALE GENOMIC DNA]</scope>
    <source>
        <strain evidence="2 3">LD120</strain>
    </source>
</reference>
<organism evidence="2 3">
    <name type="scientific">Streptomyces physcomitrii</name>
    <dbReference type="NCBI Taxonomy" id="2724184"/>
    <lineage>
        <taxon>Bacteria</taxon>
        <taxon>Bacillati</taxon>
        <taxon>Actinomycetota</taxon>
        <taxon>Actinomycetes</taxon>
        <taxon>Kitasatosporales</taxon>
        <taxon>Streptomycetaceae</taxon>
        <taxon>Streptomyces</taxon>
    </lineage>
</organism>
<dbReference type="PROSITE" id="PS50801">
    <property type="entry name" value="STAS"/>
    <property type="match status" value="1"/>
</dbReference>
<gene>
    <name evidence="2" type="ORF">HFV08_14505</name>
</gene>